<gene>
    <name evidence="6" type="ORF">EI71_00630</name>
</gene>
<sequence>MNFVFISPAFPKNYYNFCDRLKKNGVTVLGVGDTPYNELDSRVKASLTEYYKVCNLENYDEVYKAVAFFAFKYGKIDMLESNNEYWLRQDAKLRTDFNIKGDKLSDVEHYTSKSKMKDFYIKAGVPVARYAFCKSLEEDLKFIDMVGYPVVVKPDVGVGAAATYKIENKEDLERFYQEGFKVPYIMEEFITGEITSFDGVCDSNSNVVFCDNEIFPPSIMDIVNQNLECSYYVNKDVPEDIKAVGQRVLKAFNIKSRYFHLEFFRLREEKHGLGKAGDIVALEVNMRPPGGFTPDIINFGQSLDTYQIWADIICYDEIRNVNMDYPKYYCVFYGRRDRFEYQYSYEEIKKEYPFIQMHGRMDEALASDMGNEFFIARFEFLEDLYKFRDMVSKKKDK</sequence>
<keyword evidence="2 4" id="KW-0547">Nucleotide-binding</keyword>
<dbReference type="Pfam" id="PF02655">
    <property type="entry name" value="ATP-grasp_3"/>
    <property type="match status" value="1"/>
</dbReference>
<dbReference type="PANTHER" id="PTHR43585">
    <property type="entry name" value="FUMIPYRROLE BIOSYNTHESIS PROTEIN C"/>
    <property type="match status" value="1"/>
</dbReference>
<dbReference type="EMBL" id="QXEV01000004">
    <property type="protein sequence ID" value="RIA78053.1"/>
    <property type="molecule type" value="Genomic_DNA"/>
</dbReference>
<dbReference type="SUPFAM" id="SSF56059">
    <property type="entry name" value="Glutathione synthetase ATP-binding domain-like"/>
    <property type="match status" value="1"/>
</dbReference>
<name>A0A397RV33_9MOLU</name>
<evidence type="ECO:0000256" key="3">
    <source>
        <dbReference type="ARBA" id="ARBA00022840"/>
    </source>
</evidence>
<protein>
    <submittedName>
        <fullName evidence="6">ATP-grasp domain-containing protein</fullName>
    </submittedName>
</protein>
<proteinExistence type="predicted"/>
<dbReference type="Gene3D" id="3.30.470.20">
    <property type="entry name" value="ATP-grasp fold, B domain"/>
    <property type="match status" value="1"/>
</dbReference>
<accession>A0A397RV33</accession>
<reference evidence="6 7" key="1">
    <citation type="submission" date="2018-08" db="EMBL/GenBank/DDBJ databases">
        <title>Genomic Encyclopedia of Archaeal and Bacterial Type Strains, Phase II (KMG-II): from individual species to whole genera.</title>
        <authorList>
            <person name="Goeker M."/>
        </authorList>
    </citation>
    <scope>NUCLEOTIDE SEQUENCE [LARGE SCALE GENOMIC DNA]</scope>
    <source>
        <strain evidence="6 7">ATCC 27112</strain>
    </source>
</reference>
<dbReference type="Gene3D" id="3.40.50.20">
    <property type="match status" value="1"/>
</dbReference>
<dbReference type="InterPro" id="IPR003806">
    <property type="entry name" value="ATP-grasp_PylC-type"/>
</dbReference>
<dbReference type="GO" id="GO:0046872">
    <property type="term" value="F:metal ion binding"/>
    <property type="evidence" value="ECO:0007669"/>
    <property type="project" value="InterPro"/>
</dbReference>
<evidence type="ECO:0000256" key="1">
    <source>
        <dbReference type="ARBA" id="ARBA00022598"/>
    </source>
</evidence>
<keyword evidence="7" id="KW-1185">Reference proteome</keyword>
<dbReference type="Gene3D" id="3.30.1490.20">
    <property type="entry name" value="ATP-grasp fold, A domain"/>
    <property type="match status" value="1"/>
</dbReference>
<dbReference type="FunCoup" id="A0A397RV33">
    <property type="interactions" value="2"/>
</dbReference>
<feature type="domain" description="ATP-grasp" evidence="5">
    <location>
        <begin position="117"/>
        <end position="314"/>
    </location>
</feature>
<dbReference type="InParanoid" id="A0A397RV33"/>
<dbReference type="OrthoDB" id="24041at2"/>
<dbReference type="PROSITE" id="PS50975">
    <property type="entry name" value="ATP_GRASP"/>
    <property type="match status" value="1"/>
</dbReference>
<evidence type="ECO:0000256" key="2">
    <source>
        <dbReference type="ARBA" id="ARBA00022741"/>
    </source>
</evidence>
<dbReference type="PANTHER" id="PTHR43585:SF2">
    <property type="entry name" value="ATP-GRASP ENZYME FSQD"/>
    <property type="match status" value="1"/>
</dbReference>
<dbReference type="InterPro" id="IPR013815">
    <property type="entry name" value="ATP_grasp_subdomain_1"/>
</dbReference>
<dbReference type="Proteomes" id="UP000266506">
    <property type="component" value="Unassembled WGS sequence"/>
</dbReference>
<dbReference type="InterPro" id="IPR052032">
    <property type="entry name" value="ATP-dep_AA_Ligase"/>
</dbReference>
<dbReference type="GO" id="GO:0005524">
    <property type="term" value="F:ATP binding"/>
    <property type="evidence" value="ECO:0007669"/>
    <property type="project" value="UniProtKB-UniRule"/>
</dbReference>
<evidence type="ECO:0000259" key="5">
    <source>
        <dbReference type="PROSITE" id="PS50975"/>
    </source>
</evidence>
<dbReference type="AlphaFoldDB" id="A0A397RV33"/>
<evidence type="ECO:0000313" key="7">
    <source>
        <dbReference type="Proteomes" id="UP000266506"/>
    </source>
</evidence>
<dbReference type="GO" id="GO:0016874">
    <property type="term" value="F:ligase activity"/>
    <property type="evidence" value="ECO:0007669"/>
    <property type="project" value="UniProtKB-KW"/>
</dbReference>
<dbReference type="RefSeq" id="WP_119015797.1">
    <property type="nucleotide sequence ID" value="NZ_QXEV01000004.1"/>
</dbReference>
<dbReference type="InterPro" id="IPR011761">
    <property type="entry name" value="ATP-grasp"/>
</dbReference>
<dbReference type="SMART" id="SM01209">
    <property type="entry name" value="GARS_A"/>
    <property type="match status" value="1"/>
</dbReference>
<organism evidence="6 7">
    <name type="scientific">Anaeroplasma bactoclasticum</name>
    <dbReference type="NCBI Taxonomy" id="2088"/>
    <lineage>
        <taxon>Bacteria</taxon>
        <taxon>Bacillati</taxon>
        <taxon>Mycoplasmatota</taxon>
        <taxon>Mollicutes</taxon>
        <taxon>Anaeroplasmatales</taxon>
        <taxon>Anaeroplasmataceae</taxon>
        <taxon>Anaeroplasma</taxon>
    </lineage>
</organism>
<evidence type="ECO:0000256" key="4">
    <source>
        <dbReference type="PROSITE-ProRule" id="PRU00409"/>
    </source>
</evidence>
<comment type="caution">
    <text evidence="6">The sequence shown here is derived from an EMBL/GenBank/DDBJ whole genome shotgun (WGS) entry which is preliminary data.</text>
</comment>
<keyword evidence="1" id="KW-0436">Ligase</keyword>
<evidence type="ECO:0000313" key="6">
    <source>
        <dbReference type="EMBL" id="RIA78053.1"/>
    </source>
</evidence>
<keyword evidence="3 4" id="KW-0067">ATP-binding</keyword>